<dbReference type="InterPro" id="IPR036876">
    <property type="entry name" value="UVR_dom_sf"/>
</dbReference>
<feature type="non-terminal residue" evidence="5">
    <location>
        <position position="1"/>
    </location>
</feature>
<dbReference type="Proteomes" id="UP000886845">
    <property type="component" value="Unassembled WGS sequence"/>
</dbReference>
<gene>
    <name evidence="5" type="ORF">IAC79_03020</name>
</gene>
<organism evidence="5 6">
    <name type="scientific">Candidatus Spyradenecus faecavium</name>
    <dbReference type="NCBI Taxonomy" id="2840947"/>
    <lineage>
        <taxon>Bacteria</taxon>
        <taxon>Pseudomonadati</taxon>
        <taxon>Lentisphaerota</taxon>
        <taxon>Lentisphaeria</taxon>
        <taxon>Lentisphaerales</taxon>
        <taxon>Lentisphaeraceae</taxon>
        <taxon>Lentisphaeraceae incertae sedis</taxon>
        <taxon>Candidatus Spyradenecus</taxon>
    </lineage>
</organism>
<reference evidence="5" key="1">
    <citation type="submission" date="2020-10" db="EMBL/GenBank/DDBJ databases">
        <authorList>
            <person name="Gilroy R."/>
        </authorList>
    </citation>
    <scope>NUCLEOTIDE SEQUENCE</scope>
    <source>
        <strain evidence="5">35461</strain>
    </source>
</reference>
<dbReference type="EMBL" id="DVOR01000096">
    <property type="protein sequence ID" value="HIV09072.1"/>
    <property type="molecule type" value="Genomic_DNA"/>
</dbReference>
<dbReference type="Pfam" id="PF02151">
    <property type="entry name" value="UVR"/>
    <property type="match status" value="1"/>
</dbReference>
<keyword evidence="1" id="KW-0742">SOS response</keyword>
<accession>A0A9D1T2C9</accession>
<sequence length="96" mass="10407">HTVRRAINEDLTAEDTPGGAAPQAPGQQRRGKGRHAPPKKPAPASLVAEAGLAKEDLLEALARLEAEMRQAAEALEFERAALLRDELRALRKEHSL</sequence>
<evidence type="ECO:0000259" key="4">
    <source>
        <dbReference type="PROSITE" id="PS50151"/>
    </source>
</evidence>
<feature type="domain" description="UVR" evidence="4">
    <location>
        <begin position="58"/>
        <end position="93"/>
    </location>
</feature>
<comment type="caution">
    <text evidence="5">The sequence shown here is derived from an EMBL/GenBank/DDBJ whole genome shotgun (WGS) entry which is preliminary data.</text>
</comment>
<evidence type="ECO:0000256" key="1">
    <source>
        <dbReference type="ARBA" id="ARBA00023236"/>
    </source>
</evidence>
<evidence type="ECO:0000256" key="2">
    <source>
        <dbReference type="SAM" id="Coils"/>
    </source>
</evidence>
<protein>
    <submittedName>
        <fullName evidence="5">UvrB/UvrC motif-containing protein</fullName>
    </submittedName>
</protein>
<feature type="compositionally biased region" description="Low complexity" evidence="3">
    <location>
        <begin position="17"/>
        <end position="28"/>
    </location>
</feature>
<feature type="region of interest" description="Disordered" evidence="3">
    <location>
        <begin position="1"/>
        <end position="45"/>
    </location>
</feature>
<evidence type="ECO:0000313" key="5">
    <source>
        <dbReference type="EMBL" id="HIV09072.1"/>
    </source>
</evidence>
<feature type="compositionally biased region" description="Basic residues" evidence="3">
    <location>
        <begin position="29"/>
        <end position="38"/>
    </location>
</feature>
<name>A0A9D1T2C9_9BACT</name>
<dbReference type="SUPFAM" id="SSF46600">
    <property type="entry name" value="C-terminal UvrC-binding domain of UvrB"/>
    <property type="match status" value="1"/>
</dbReference>
<reference evidence="5" key="2">
    <citation type="journal article" date="2021" name="PeerJ">
        <title>Extensive microbial diversity within the chicken gut microbiome revealed by metagenomics and culture.</title>
        <authorList>
            <person name="Gilroy R."/>
            <person name="Ravi A."/>
            <person name="Getino M."/>
            <person name="Pursley I."/>
            <person name="Horton D.L."/>
            <person name="Alikhan N.F."/>
            <person name="Baker D."/>
            <person name="Gharbi K."/>
            <person name="Hall N."/>
            <person name="Watson M."/>
            <person name="Adriaenssens E.M."/>
            <person name="Foster-Nyarko E."/>
            <person name="Jarju S."/>
            <person name="Secka A."/>
            <person name="Antonio M."/>
            <person name="Oren A."/>
            <person name="Chaudhuri R.R."/>
            <person name="La Ragione R."/>
            <person name="Hildebrand F."/>
            <person name="Pallen M.J."/>
        </authorList>
    </citation>
    <scope>NUCLEOTIDE SEQUENCE</scope>
    <source>
        <strain evidence="5">35461</strain>
    </source>
</reference>
<dbReference type="AlphaFoldDB" id="A0A9D1T2C9"/>
<dbReference type="GO" id="GO:0009432">
    <property type="term" value="P:SOS response"/>
    <property type="evidence" value="ECO:0007669"/>
    <property type="project" value="UniProtKB-KW"/>
</dbReference>
<proteinExistence type="predicted"/>
<dbReference type="Gene3D" id="4.10.860.10">
    <property type="entry name" value="UVR domain"/>
    <property type="match status" value="1"/>
</dbReference>
<keyword evidence="2" id="KW-0175">Coiled coil</keyword>
<evidence type="ECO:0000256" key="3">
    <source>
        <dbReference type="SAM" id="MobiDB-lite"/>
    </source>
</evidence>
<dbReference type="PROSITE" id="PS50151">
    <property type="entry name" value="UVR"/>
    <property type="match status" value="1"/>
</dbReference>
<evidence type="ECO:0000313" key="6">
    <source>
        <dbReference type="Proteomes" id="UP000886845"/>
    </source>
</evidence>
<dbReference type="InterPro" id="IPR001943">
    <property type="entry name" value="UVR_dom"/>
</dbReference>
<keyword evidence="1" id="KW-0227">DNA damage</keyword>
<feature type="coiled-coil region" evidence="2">
    <location>
        <begin position="47"/>
        <end position="81"/>
    </location>
</feature>